<name>A0A4R0GTU3_9ENTR</name>
<keyword evidence="8" id="KW-1185">Reference proteome</keyword>
<keyword evidence="1" id="KW-0805">Transcription regulation</keyword>
<dbReference type="Pfam" id="PF00440">
    <property type="entry name" value="TetR_N"/>
    <property type="match status" value="1"/>
</dbReference>
<dbReference type="PANTHER" id="PTHR47506">
    <property type="entry name" value="TRANSCRIPTIONAL REGULATORY PROTEIN"/>
    <property type="match status" value="1"/>
</dbReference>
<dbReference type="Gene3D" id="1.10.357.10">
    <property type="entry name" value="Tetracycline Repressor, domain 2"/>
    <property type="match status" value="1"/>
</dbReference>
<dbReference type="PROSITE" id="PS50977">
    <property type="entry name" value="HTH_TETR_2"/>
    <property type="match status" value="1"/>
</dbReference>
<dbReference type="Pfam" id="PF16925">
    <property type="entry name" value="TetR_C_13"/>
    <property type="match status" value="1"/>
</dbReference>
<feature type="DNA-binding region" description="H-T-H motif" evidence="4">
    <location>
        <begin position="47"/>
        <end position="66"/>
    </location>
</feature>
<dbReference type="SUPFAM" id="SSF46689">
    <property type="entry name" value="Homeodomain-like"/>
    <property type="match status" value="1"/>
</dbReference>
<evidence type="ECO:0000256" key="3">
    <source>
        <dbReference type="ARBA" id="ARBA00023163"/>
    </source>
</evidence>
<dbReference type="PANTHER" id="PTHR47506:SF6">
    <property type="entry name" value="HTH-TYPE TRANSCRIPTIONAL REPRESSOR NEMR"/>
    <property type="match status" value="1"/>
</dbReference>
<evidence type="ECO:0000256" key="4">
    <source>
        <dbReference type="PROSITE-ProRule" id="PRU00335"/>
    </source>
</evidence>
<reference evidence="7 8" key="1">
    <citation type="submission" date="2019-02" db="EMBL/GenBank/DDBJ databases">
        <title>The draft genome of Kosakonia quasisacchari strain WCHKQ120001.</title>
        <authorList>
            <person name="Wang C."/>
            <person name="Feng Y."/>
            <person name="Zong Z."/>
        </authorList>
    </citation>
    <scope>NUCLEOTIDE SEQUENCE [LARGE SCALE GENOMIC DNA]</scope>
    <source>
        <strain evidence="7 8">WCHKQ120001</strain>
    </source>
</reference>
<organism evidence="7 8">
    <name type="scientific">Kosakonia quasisacchari</name>
    <dbReference type="NCBI Taxonomy" id="2529380"/>
    <lineage>
        <taxon>Bacteria</taxon>
        <taxon>Pseudomonadati</taxon>
        <taxon>Pseudomonadota</taxon>
        <taxon>Gammaproteobacteria</taxon>
        <taxon>Enterobacterales</taxon>
        <taxon>Enterobacteriaceae</taxon>
        <taxon>Kosakonia</taxon>
    </lineage>
</organism>
<dbReference type="InterPro" id="IPR011075">
    <property type="entry name" value="TetR_C"/>
</dbReference>
<evidence type="ECO:0000313" key="8">
    <source>
        <dbReference type="Proteomes" id="UP000291793"/>
    </source>
</evidence>
<evidence type="ECO:0000256" key="2">
    <source>
        <dbReference type="ARBA" id="ARBA00023125"/>
    </source>
</evidence>
<dbReference type="AlphaFoldDB" id="A0A4R0GTU3"/>
<evidence type="ECO:0000256" key="1">
    <source>
        <dbReference type="ARBA" id="ARBA00023015"/>
    </source>
</evidence>
<dbReference type="InterPro" id="IPR036271">
    <property type="entry name" value="Tet_transcr_reg_TetR-rel_C_sf"/>
</dbReference>
<keyword evidence="3" id="KW-0804">Transcription</keyword>
<protein>
    <submittedName>
        <fullName evidence="7">TetR family transcriptional regulator</fullName>
    </submittedName>
</protein>
<evidence type="ECO:0000256" key="5">
    <source>
        <dbReference type="SAM" id="MobiDB-lite"/>
    </source>
</evidence>
<dbReference type="InterPro" id="IPR001647">
    <property type="entry name" value="HTH_TetR"/>
</dbReference>
<dbReference type="SUPFAM" id="SSF48498">
    <property type="entry name" value="Tetracyclin repressor-like, C-terminal domain"/>
    <property type="match status" value="1"/>
</dbReference>
<feature type="region of interest" description="Disordered" evidence="5">
    <location>
        <begin position="1"/>
        <end position="20"/>
    </location>
</feature>
<dbReference type="Proteomes" id="UP000291793">
    <property type="component" value="Unassembled WGS sequence"/>
</dbReference>
<accession>A0A4R0GTU3</accession>
<dbReference type="InterPro" id="IPR009057">
    <property type="entry name" value="Homeodomain-like_sf"/>
</dbReference>
<feature type="domain" description="HTH tetR-type" evidence="6">
    <location>
        <begin position="24"/>
        <end position="84"/>
    </location>
</feature>
<sequence length="217" mass="24195">MNGETAALQKPRRGRPPKVERDFTDTRQELIRSGLEVLTETGYLSAGIDAVIKNIAVPKGSFYHCFKSKQEFGMAVLAAYGDFFAHKLDKFLTDTQLSPLQRMAAFVHHAGLGMAKYAFRRGCLVGNLLQETPLLPEVFPARLKAILADWETRVATCLDEAKSCGELPQDAASHELASVFWSGWEGAVMRAKLFRSVKPLDQYWEFFRHSITTAPAA</sequence>
<dbReference type="GO" id="GO:0003677">
    <property type="term" value="F:DNA binding"/>
    <property type="evidence" value="ECO:0007669"/>
    <property type="project" value="UniProtKB-UniRule"/>
</dbReference>
<evidence type="ECO:0000313" key="7">
    <source>
        <dbReference type="EMBL" id="TCC01197.1"/>
    </source>
</evidence>
<gene>
    <name evidence="7" type="ORF">E0L21_18695</name>
</gene>
<evidence type="ECO:0000259" key="6">
    <source>
        <dbReference type="PROSITE" id="PS50977"/>
    </source>
</evidence>
<proteinExistence type="predicted"/>
<dbReference type="OrthoDB" id="4541465at2"/>
<comment type="caution">
    <text evidence="7">The sequence shown here is derived from an EMBL/GenBank/DDBJ whole genome shotgun (WGS) entry which is preliminary data.</text>
</comment>
<keyword evidence="2 4" id="KW-0238">DNA-binding</keyword>
<dbReference type="RefSeq" id="WP_131412118.1">
    <property type="nucleotide sequence ID" value="NZ_SJOP01000019.1"/>
</dbReference>
<dbReference type="EMBL" id="SJOP01000019">
    <property type="protein sequence ID" value="TCC01197.1"/>
    <property type="molecule type" value="Genomic_DNA"/>
</dbReference>